<dbReference type="AlphaFoldDB" id="F2J5E3"/>
<dbReference type="SUPFAM" id="SSF53067">
    <property type="entry name" value="Actin-like ATPase domain"/>
    <property type="match status" value="2"/>
</dbReference>
<keyword evidence="5" id="KW-1185">Reference proteome</keyword>
<dbReference type="EMBL" id="CP002568">
    <property type="protein sequence ID" value="ADZ72313.1"/>
    <property type="molecule type" value="Genomic_DNA"/>
</dbReference>
<dbReference type="PANTHER" id="PTHR42749:SF1">
    <property type="entry name" value="CELL SHAPE-DETERMINING PROTEIN MREB"/>
    <property type="match status" value="1"/>
</dbReference>
<dbReference type="PATRIC" id="fig|991905.3.peg.4012"/>
<dbReference type="Pfam" id="PF00012">
    <property type="entry name" value="HSP70"/>
    <property type="match status" value="2"/>
</dbReference>
<dbReference type="RefSeq" id="WP_013654622.1">
    <property type="nucleotide sequence ID" value="NC_015259.1"/>
</dbReference>
<comment type="similarity">
    <text evidence="1">Belongs to the heat shock protein 70 family.</text>
</comment>
<keyword evidence="2" id="KW-0547">Nucleotide-binding</keyword>
<organism evidence="4 5">
    <name type="scientific">Polymorphum gilvum (strain LMG 25793 / CGMCC 1.9160 / SL003B-26A1)</name>
    <dbReference type="NCBI Taxonomy" id="991905"/>
    <lineage>
        <taxon>Bacteria</taxon>
        <taxon>Pseudomonadati</taxon>
        <taxon>Pseudomonadota</taxon>
        <taxon>Alphaproteobacteria</taxon>
        <taxon>Rhodobacterales</taxon>
        <taxon>Paracoccaceae</taxon>
        <taxon>Polymorphum</taxon>
    </lineage>
</organism>
<evidence type="ECO:0000256" key="1">
    <source>
        <dbReference type="ARBA" id="ARBA00007381"/>
    </source>
</evidence>
<evidence type="ECO:0000256" key="3">
    <source>
        <dbReference type="ARBA" id="ARBA00022840"/>
    </source>
</evidence>
<accession>F2J5E3</accession>
<dbReference type="GO" id="GO:0140662">
    <property type="term" value="F:ATP-dependent protein folding chaperone"/>
    <property type="evidence" value="ECO:0007669"/>
    <property type="project" value="InterPro"/>
</dbReference>
<dbReference type="GO" id="GO:0005524">
    <property type="term" value="F:ATP binding"/>
    <property type="evidence" value="ECO:0007669"/>
    <property type="project" value="UniProtKB-KW"/>
</dbReference>
<dbReference type="InterPro" id="IPR013126">
    <property type="entry name" value="Hsp_70_fam"/>
</dbReference>
<dbReference type="OrthoDB" id="9807934at2"/>
<dbReference type="PANTHER" id="PTHR42749">
    <property type="entry name" value="CELL SHAPE-DETERMINING PROTEIN MREB"/>
    <property type="match status" value="1"/>
</dbReference>
<evidence type="ECO:0000313" key="5">
    <source>
        <dbReference type="Proteomes" id="UP000008130"/>
    </source>
</evidence>
<evidence type="ECO:0000256" key="2">
    <source>
        <dbReference type="ARBA" id="ARBA00022741"/>
    </source>
</evidence>
<dbReference type="Gene3D" id="3.30.420.40">
    <property type="match status" value="3"/>
</dbReference>
<dbReference type="InterPro" id="IPR042054">
    <property type="entry name" value="YegD-like"/>
</dbReference>
<dbReference type="PRINTS" id="PR00301">
    <property type="entry name" value="HEATSHOCK70"/>
</dbReference>
<keyword evidence="3" id="KW-0067">ATP-binding</keyword>
<gene>
    <name evidence="4" type="primary">dnaK</name>
    <name evidence="4" type="ordered locus">SL003B_3893</name>
</gene>
<dbReference type="PROSITE" id="PS51257">
    <property type="entry name" value="PROKAR_LIPOPROTEIN"/>
    <property type="match status" value="1"/>
</dbReference>
<dbReference type="eggNOG" id="COG0443">
    <property type="taxonomic scope" value="Bacteria"/>
</dbReference>
<dbReference type="STRING" id="991905.SL003B_3893"/>
<dbReference type="Gene3D" id="3.90.640.10">
    <property type="entry name" value="Actin, Chain A, domain 4"/>
    <property type="match status" value="2"/>
</dbReference>
<protein>
    <submittedName>
        <fullName evidence="4">Putative chaperone protein DnaK-like protein</fullName>
    </submittedName>
</protein>
<dbReference type="HOGENOM" id="CLU_033976_2_0_5"/>
<sequence length="429" mass="46848">MRPAIGLDFGTSNTVVTACDSAGTAMTCRFGQGPEAVTSLPSVLCFLEPEASGGMPRAEVGPWAIRQFVESTGECRFLQSLKTFVASRLFKGTGVFGRHHDFEDLMEAFLRRASARCERPLGDGNCRLVIGRPVTFAGSAPDDGLAMERYRRALSRFGFQDVFFVYEPVAAAFAFAQRLDADATVLVADFGGGTTDFSVMRFSREGARLQASPLGHGGIGIAGNTLDYRIVDRVILPHLGKGSRYRSMGKELDVPPNLFSNFAHWHMLSVFKTSADYRELKKMLRACLEPEKIELFIDLVETDQGYPLYKAVSDAKMRLSSESETELRFAPLGAAFSARIGRTDFEAWIADDLDRVAGALDRTLADASVRDTDVDRVFLTGGTSFVPAIRRLFEARFGPARLSGGDELSSVAKGLALIGQRDDAADWSV</sequence>
<evidence type="ECO:0000313" key="4">
    <source>
        <dbReference type="EMBL" id="ADZ72313.1"/>
    </source>
</evidence>
<dbReference type="InterPro" id="IPR018181">
    <property type="entry name" value="Heat_shock_70_CS"/>
</dbReference>
<dbReference type="PROSITE" id="PS01036">
    <property type="entry name" value="HSP70_3"/>
    <property type="match status" value="1"/>
</dbReference>
<dbReference type="CDD" id="cd10231">
    <property type="entry name" value="ASKHA_NBD_HSP70_YegD-like"/>
    <property type="match status" value="1"/>
</dbReference>
<dbReference type="InterPro" id="IPR043129">
    <property type="entry name" value="ATPase_NBD"/>
</dbReference>
<reference evidence="4 5" key="1">
    <citation type="journal article" date="2011" name="J. Bacteriol.">
        <title>Complete genome sequence of Polymorphum gilvum SL003B-26A1T, a crude oil-degrading bacterium from oil-polluted saline soil.</title>
        <authorList>
            <person name="Li S.G."/>
            <person name="Tang Y.Q."/>
            <person name="Nie Y."/>
            <person name="Cai M."/>
            <person name="Wu X.L."/>
        </authorList>
    </citation>
    <scope>NUCLEOTIDE SEQUENCE [LARGE SCALE GENOMIC DNA]</scope>
    <source>
        <strain evidence="5">LMG 25793 / CGMCC 1.9160 / SL003B-26A1</strain>
    </source>
</reference>
<name>F2J5E3_POLGS</name>
<proteinExistence type="inferred from homology"/>
<dbReference type="Proteomes" id="UP000008130">
    <property type="component" value="Chromosome"/>
</dbReference>
<dbReference type="KEGG" id="pgv:SL003B_3893"/>